<evidence type="ECO:0000313" key="2">
    <source>
        <dbReference type="EMBL" id="TWU57869.1"/>
    </source>
</evidence>
<dbReference type="PANTHER" id="PTHR46696:SF6">
    <property type="entry name" value="P450, PUTATIVE (EUROFUNG)-RELATED"/>
    <property type="match status" value="1"/>
</dbReference>
<dbReference type="EMBL" id="SJPX01000001">
    <property type="protein sequence ID" value="TWU57869.1"/>
    <property type="molecule type" value="Genomic_DNA"/>
</dbReference>
<gene>
    <name evidence="2" type="ORF">Poly59_07780</name>
</gene>
<comment type="similarity">
    <text evidence="1">Belongs to the cytochrome P450 family.</text>
</comment>
<evidence type="ECO:0000256" key="1">
    <source>
        <dbReference type="ARBA" id="ARBA00010617"/>
    </source>
</evidence>
<reference evidence="2 3" key="1">
    <citation type="submission" date="2019-02" db="EMBL/GenBank/DDBJ databases">
        <title>Deep-cultivation of Planctomycetes and their phenomic and genomic characterization uncovers novel biology.</title>
        <authorList>
            <person name="Wiegand S."/>
            <person name="Jogler M."/>
            <person name="Boedeker C."/>
            <person name="Pinto D."/>
            <person name="Vollmers J."/>
            <person name="Rivas-Marin E."/>
            <person name="Kohn T."/>
            <person name="Peeters S.H."/>
            <person name="Heuer A."/>
            <person name="Rast P."/>
            <person name="Oberbeckmann S."/>
            <person name="Bunk B."/>
            <person name="Jeske O."/>
            <person name="Meyerdierks A."/>
            <person name="Storesund J.E."/>
            <person name="Kallscheuer N."/>
            <person name="Luecker S."/>
            <person name="Lage O.M."/>
            <person name="Pohl T."/>
            <person name="Merkel B.J."/>
            <person name="Hornburger P."/>
            <person name="Mueller R.-W."/>
            <person name="Bruemmer F."/>
            <person name="Labrenz M."/>
            <person name="Spormann A.M."/>
            <person name="Op Den Camp H."/>
            <person name="Overmann J."/>
            <person name="Amann R."/>
            <person name="Jetten M.S.M."/>
            <person name="Mascher T."/>
            <person name="Medema M.H."/>
            <person name="Devos D.P."/>
            <person name="Kaster A.-K."/>
            <person name="Ovreas L."/>
            <person name="Rohde M."/>
            <person name="Galperin M.Y."/>
            <person name="Jogler C."/>
        </authorList>
    </citation>
    <scope>NUCLEOTIDE SEQUENCE [LARGE SCALE GENOMIC DNA]</scope>
    <source>
        <strain evidence="2 3">Poly59</strain>
    </source>
</reference>
<dbReference type="OrthoDB" id="9801155at2"/>
<proteinExistence type="inferred from homology"/>
<dbReference type="GO" id="GO:0020037">
    <property type="term" value="F:heme binding"/>
    <property type="evidence" value="ECO:0007669"/>
    <property type="project" value="InterPro"/>
</dbReference>
<organism evidence="2 3">
    <name type="scientific">Rubripirellula reticaptiva</name>
    <dbReference type="NCBI Taxonomy" id="2528013"/>
    <lineage>
        <taxon>Bacteria</taxon>
        <taxon>Pseudomonadati</taxon>
        <taxon>Planctomycetota</taxon>
        <taxon>Planctomycetia</taxon>
        <taxon>Pirellulales</taxon>
        <taxon>Pirellulaceae</taxon>
        <taxon>Rubripirellula</taxon>
    </lineage>
</organism>
<dbReference type="EC" id="1.14.-.-" evidence="2"/>
<dbReference type="InterPro" id="IPR036396">
    <property type="entry name" value="Cyt_P450_sf"/>
</dbReference>
<protein>
    <submittedName>
        <fullName evidence="2">Cytochrome P450-SU1</fullName>
        <ecNumber evidence="2">1.14.-.-</ecNumber>
    </submittedName>
</protein>
<dbReference type="InterPro" id="IPR002397">
    <property type="entry name" value="Cyt_P450_B"/>
</dbReference>
<dbReference type="Pfam" id="PF00067">
    <property type="entry name" value="p450"/>
    <property type="match status" value="1"/>
</dbReference>
<keyword evidence="3" id="KW-1185">Reference proteome</keyword>
<dbReference type="AlphaFoldDB" id="A0A5C6FE16"/>
<dbReference type="PRINTS" id="PR00359">
    <property type="entry name" value="BP450"/>
</dbReference>
<comment type="caution">
    <text evidence="2">The sequence shown here is derived from an EMBL/GenBank/DDBJ whole genome shotgun (WGS) entry which is preliminary data.</text>
</comment>
<dbReference type="GO" id="GO:0005506">
    <property type="term" value="F:iron ion binding"/>
    <property type="evidence" value="ECO:0007669"/>
    <property type="project" value="InterPro"/>
</dbReference>
<dbReference type="SUPFAM" id="SSF48264">
    <property type="entry name" value="Cytochrome P450"/>
    <property type="match status" value="1"/>
</dbReference>
<sequence length="388" mass="43627">MNLESSDSADPFREARQKDGVMRCPFRGEEITMILRHSDVRSAAADWQTYSSDAPFRVPIPSEESVRTIRQLPIELDPPRHAVFRALTDPFFARPKHPEVIAAVREIIQRIVADLANGEPFEANADLALPLQSRALTQLLNVPESEAEVWIGWGIHVFRSTDGDFKSGNVLEQYLNERFDLAMELPGNDFFSALAHGTVEGRPLTRDECLGFANLAFAGGRDTIIHTLTCIIDYLGKHPDSLEFLRADRSRITLASEEFFRIAMPLTQIGRVCPRGVEVHGLRVEPGQRVGLCWISANHDETVFDAPETIKLDRRPNPHVSFGFRHHLCQGAAHSRLLIRSFLETLCDQVDTIEIQSAIPARDVEAKFTRKNGFERLVTVFHPTASET</sequence>
<dbReference type="InterPro" id="IPR001128">
    <property type="entry name" value="Cyt_P450"/>
</dbReference>
<dbReference type="GO" id="GO:0004497">
    <property type="term" value="F:monooxygenase activity"/>
    <property type="evidence" value="ECO:0007669"/>
    <property type="project" value="InterPro"/>
</dbReference>
<keyword evidence="2" id="KW-0560">Oxidoreductase</keyword>
<dbReference type="Proteomes" id="UP000317977">
    <property type="component" value="Unassembled WGS sequence"/>
</dbReference>
<accession>A0A5C6FE16</accession>
<dbReference type="Gene3D" id="1.10.630.10">
    <property type="entry name" value="Cytochrome P450"/>
    <property type="match status" value="1"/>
</dbReference>
<evidence type="ECO:0000313" key="3">
    <source>
        <dbReference type="Proteomes" id="UP000317977"/>
    </source>
</evidence>
<dbReference type="GO" id="GO:0016705">
    <property type="term" value="F:oxidoreductase activity, acting on paired donors, with incorporation or reduction of molecular oxygen"/>
    <property type="evidence" value="ECO:0007669"/>
    <property type="project" value="InterPro"/>
</dbReference>
<name>A0A5C6FE16_9BACT</name>
<dbReference type="PANTHER" id="PTHR46696">
    <property type="entry name" value="P450, PUTATIVE (EUROFUNG)-RELATED"/>
    <property type="match status" value="1"/>
</dbReference>